<accession>A0A975BH50</accession>
<dbReference type="NCBIfam" id="TIGR03696">
    <property type="entry name" value="Rhs_assc_core"/>
    <property type="match status" value="1"/>
</dbReference>
<gene>
    <name evidence="4" type="ORF">dnm_014260</name>
</gene>
<dbReference type="Proteomes" id="UP000663722">
    <property type="component" value="Chromosome"/>
</dbReference>
<keyword evidence="1" id="KW-0677">Repeat</keyword>
<dbReference type="InterPro" id="IPR031325">
    <property type="entry name" value="RHS_repeat"/>
</dbReference>
<sequence length="1542" mass="168383">MTSRWTGTITASKSGYTFETVNISSVLSDKPNTHIVGTLATQTSQISISPPALPFGDISMGTTSATQSFTISNSGSSTVNVSSVSAPSGFNVSNWTGGNIASGETKTVNVTFSPTDATAYSGTIVVNSDAGSEGNTVSVTGTGVEGGSVPVAENTGGHLLGNPSANGTAMPIAGFGVNAVTGNFFHQETDAAMPGKDIPFVFARAYNSLSDNKDSFGSDQPQPLGSGWTHTYNIVLRTDGTEDNAEVIWGDGRRDGFVRSGTLWQGSTPGSFATLTKPGTSSYTWEVTTRDQIRFRFDSSKRLAAIVGRSDHGLSLSYNGNGELATITDTAGRIISFAYSGNRLTQVSLPPSRSFRFSYTADGLLKSVTDMQGNIRQYVYMDGMIRQLHWAASAAYPMLQLSYDSQARVREQETGHTLSNGESGSYLFDWTTPNQMKYNDPLGNWITYVWDDQKRVTQITPTNGKTNNVEYFTADGPESLLTQNVEDYEDNAYGTIFTGSNLTQLKLPDGRQYSMDYNAANDPVSVSTPQGLGLSIERIASGKPKNMTASGTGITGAISISVSYKTGDLVDQISNPGNTQSGTKIEIESYTADGQPKEVRNYTDSTNYLSTFYEYDTAGRRVSEKDHRGTLTCYYYDDNDNITDVVSGLTGSCSQAPASSTVRHTRFEYDADERLKSVTEGYGGSSPQTVEHSYETNTGALFKTCVNGHRCVRYAYDNDLQLRKIAHPTGREDLLYRLASGRIQIERANANGSQGTLDRIERRGYDGNGELLTVSSCTLMDDASEPTSDCQGSVRTQYTRDNLGRVTRVREFLELGGESRITTYSYSSDGRIITVGHDGDSSTGVYETDALGRLIRVTQNKGSESYTATAEYDSDGRLTKVTDPQGLETVYTYDGLGRMLSQEDIRGKVQWTYNDTAGTIRRTEPDGSTVDYSFDRLGQVTRMGVSDGQIFTFVYDSRGRLTKETWTGNGNTGERTYAYNEFDELTGVTGPFGKTVSYTRDDAGRITARNLGGSNINYAYDAFDRIRTMNTSAGNFSFAYQFFTHALGRVGFPNGVETTYERNELGELVHLTTGKSGTGKIADYQITLDALGRRSSIQSEQPVAPAFVEENLLFGFEPGGMLSTLNGASVLHDGRGNLTDLPAPTEGDFGYDVLNRLVSAGTTQHGYDAARNRIQSTRDGETTRYLLDVANGLPDVAATMDENNNVEEMFIHGPGGLLAWVRGGVSRYVHQDFNYNVVALTDESGTVKGSFAYTPFGKSACRHGETDIPFQFAGGVGAMSDPEGLIYMRARYYHPGIRQFTSADLVPGMLGRPQSLGRYAYVEGMALGGVDPSGLFLDFSDWLLESNSNYLKLQDELANQKIILRAMEKQNIDPRGRRELDMMLRGSMRNADLYSTLLLNDAELASEGAKLFTENVKRFECMLSLVTTGGGSKWLDLSKNIEEYAELVMDIQDSEKNTWQVLYKFAAKKGVGSVAKKFKKNYVKAYPDEKDTEWVGNIIEKYTNKMGGIFVFIPEVLMFQDSVRKEMAQQSDNPLGGAVDFL</sequence>
<reference evidence="4" key="1">
    <citation type="journal article" date="2021" name="Microb. Physiol.">
        <title>Proteogenomic Insights into the Physiology of Marine, Sulfate-Reducing, Filamentous Desulfonema limicola and Desulfonema magnum.</title>
        <authorList>
            <person name="Schnaars V."/>
            <person name="Wohlbrand L."/>
            <person name="Scheve S."/>
            <person name="Hinrichs C."/>
            <person name="Reinhardt R."/>
            <person name="Rabus R."/>
        </authorList>
    </citation>
    <scope>NUCLEOTIDE SEQUENCE</scope>
    <source>
        <strain evidence="4">4be13</strain>
    </source>
</reference>
<dbReference type="RefSeq" id="WP_207681490.1">
    <property type="nucleotide sequence ID" value="NZ_CP061800.1"/>
</dbReference>
<dbReference type="NCBIfam" id="NF012200">
    <property type="entry name" value="choice_anch_D"/>
    <property type="match status" value="1"/>
</dbReference>
<keyword evidence="5" id="KW-1185">Reference proteome</keyword>
<protein>
    <submittedName>
        <fullName evidence="4">YD and RHS repeat-containing protein, DUF1573</fullName>
    </submittedName>
</protein>
<evidence type="ECO:0000313" key="4">
    <source>
        <dbReference type="EMBL" id="QTA85417.1"/>
    </source>
</evidence>
<proteinExistence type="predicted"/>
<evidence type="ECO:0000256" key="1">
    <source>
        <dbReference type="ARBA" id="ARBA00022737"/>
    </source>
</evidence>
<feature type="domain" description="Teneurin-like YD-shell" evidence="3">
    <location>
        <begin position="288"/>
        <end position="396"/>
    </location>
</feature>
<evidence type="ECO:0000313" key="5">
    <source>
        <dbReference type="Proteomes" id="UP000663722"/>
    </source>
</evidence>
<dbReference type="Pfam" id="PF05593">
    <property type="entry name" value="RHS_repeat"/>
    <property type="match status" value="1"/>
</dbReference>
<name>A0A975BH50_9BACT</name>
<dbReference type="InterPro" id="IPR045351">
    <property type="entry name" value="DUF6531"/>
</dbReference>
<dbReference type="InterPro" id="IPR056823">
    <property type="entry name" value="TEN-like_YD-shell"/>
</dbReference>
<organism evidence="4 5">
    <name type="scientific">Desulfonema magnum</name>
    <dbReference type="NCBI Taxonomy" id="45655"/>
    <lineage>
        <taxon>Bacteria</taxon>
        <taxon>Pseudomonadati</taxon>
        <taxon>Thermodesulfobacteriota</taxon>
        <taxon>Desulfobacteria</taxon>
        <taxon>Desulfobacterales</taxon>
        <taxon>Desulfococcaceae</taxon>
        <taxon>Desulfonema</taxon>
    </lineage>
</organism>
<evidence type="ECO:0000259" key="3">
    <source>
        <dbReference type="Pfam" id="PF25023"/>
    </source>
</evidence>
<feature type="domain" description="Teneurin-like YD-shell" evidence="3">
    <location>
        <begin position="797"/>
        <end position="955"/>
    </location>
</feature>
<dbReference type="NCBIfam" id="TIGR01643">
    <property type="entry name" value="YD_repeat_2x"/>
    <property type="match status" value="3"/>
</dbReference>
<dbReference type="PANTHER" id="PTHR32305:SF15">
    <property type="entry name" value="PROTEIN RHSA-RELATED"/>
    <property type="match status" value="1"/>
</dbReference>
<dbReference type="EMBL" id="CP061800">
    <property type="protein sequence ID" value="QTA85417.1"/>
    <property type="molecule type" value="Genomic_DNA"/>
</dbReference>
<dbReference type="Gene3D" id="2.60.40.10">
    <property type="entry name" value="Immunoglobulins"/>
    <property type="match status" value="1"/>
</dbReference>
<dbReference type="Pfam" id="PF25023">
    <property type="entry name" value="TEN_YD-shell"/>
    <property type="match status" value="2"/>
</dbReference>
<feature type="domain" description="DUF6531" evidence="2">
    <location>
        <begin position="177"/>
        <end position="257"/>
    </location>
</feature>
<dbReference type="KEGG" id="dmm:dnm_014260"/>
<evidence type="ECO:0000259" key="2">
    <source>
        <dbReference type="Pfam" id="PF20148"/>
    </source>
</evidence>
<dbReference type="InterPro" id="IPR022385">
    <property type="entry name" value="Rhs_assc_core"/>
</dbReference>
<dbReference type="PANTHER" id="PTHR32305">
    <property type="match status" value="1"/>
</dbReference>
<dbReference type="Gene3D" id="2.180.10.10">
    <property type="entry name" value="RHS repeat-associated core"/>
    <property type="match status" value="3"/>
</dbReference>
<dbReference type="InterPro" id="IPR013783">
    <property type="entry name" value="Ig-like_fold"/>
</dbReference>
<dbReference type="InterPro" id="IPR011467">
    <property type="entry name" value="DUF1573"/>
</dbReference>
<dbReference type="Pfam" id="PF07610">
    <property type="entry name" value="DUF1573"/>
    <property type="match status" value="1"/>
</dbReference>
<dbReference type="InterPro" id="IPR006530">
    <property type="entry name" value="YD"/>
</dbReference>
<dbReference type="Pfam" id="PF20148">
    <property type="entry name" value="DUF6531"/>
    <property type="match status" value="1"/>
</dbReference>
<dbReference type="InterPro" id="IPR050708">
    <property type="entry name" value="T6SS_VgrG/RHS"/>
</dbReference>